<sequence>MTKRIALITPTYRGDLDQFELLCESVDLRLSGYERHYVIVNDDDMPLFAKFSVGRRIVLPCSRFLPRWLRLVPPFLLRNGRRVWWSFRSPPVHGWHVQQIIKIAAALQFPQDRFCLVDSDNVIIRNFDIGAYAGGARAPLYVARGAIEADAPLHAKWTANCDRLLGQEPTAFPADDYIGNLIVWDKNALGDMTRAIEAATGVDWFLALCRTRSFSEYLLYGHFVRNSPTHRAAHDLVTRSLAVAYWDAEPLDRERLTALVARASSSKIALCVESFSHTPIEAIRDVAGLAHLPESSPFAGDAAA</sequence>
<dbReference type="AlphaFoldDB" id="A0A2D2D032"/>
<dbReference type="EMBL" id="CP023737">
    <property type="protein sequence ID" value="ATQ68357.1"/>
    <property type="molecule type" value="Genomic_DNA"/>
</dbReference>
<keyword evidence="2" id="KW-1185">Reference proteome</keyword>
<organism evidence="1 2">
    <name type="scientific">Methylosinus trichosporium (strain ATCC 35070 / NCIMB 11131 / UNIQEM 75 / OB3b)</name>
    <dbReference type="NCBI Taxonomy" id="595536"/>
    <lineage>
        <taxon>Bacteria</taxon>
        <taxon>Pseudomonadati</taxon>
        <taxon>Pseudomonadota</taxon>
        <taxon>Alphaproteobacteria</taxon>
        <taxon>Hyphomicrobiales</taxon>
        <taxon>Methylocystaceae</taxon>
        <taxon>Methylosinus</taxon>
    </lineage>
</organism>
<reference evidence="2" key="1">
    <citation type="submission" date="2017-10" db="EMBL/GenBank/DDBJ databases">
        <title>Completed PacBio SMRT sequence of Methylosinus trichosporium OB3b reveals presence of a third large plasmid.</title>
        <authorList>
            <person name="Charles T.C."/>
            <person name="Lynch M.D.J."/>
            <person name="Heil J.R."/>
            <person name="Cheng J."/>
        </authorList>
    </citation>
    <scope>NUCLEOTIDE SEQUENCE [LARGE SCALE GENOMIC DNA]</scope>
    <source>
        <strain evidence="2">OB3b</strain>
    </source>
</reference>
<evidence type="ECO:0000313" key="2">
    <source>
        <dbReference type="Proteomes" id="UP000230709"/>
    </source>
</evidence>
<dbReference type="InterPro" id="IPR045499">
    <property type="entry name" value="DUF6492"/>
</dbReference>
<dbReference type="Proteomes" id="UP000230709">
    <property type="component" value="Chromosome"/>
</dbReference>
<protein>
    <submittedName>
        <fullName evidence="1">Uncharacterized protein</fullName>
    </submittedName>
</protein>
<name>A0A2D2D032_METT3</name>
<gene>
    <name evidence="1" type="ORF">CQW49_11050</name>
</gene>
<dbReference type="RefSeq" id="WP_003614662.1">
    <property type="nucleotide sequence ID" value="NZ_ADVE02000001.1"/>
</dbReference>
<accession>A0A2D2D032</accession>
<evidence type="ECO:0000313" key="1">
    <source>
        <dbReference type="EMBL" id="ATQ68357.1"/>
    </source>
</evidence>
<dbReference type="KEGG" id="mtw:CQW49_11050"/>
<dbReference type="STRING" id="595536.GCA_000178815_02955"/>
<dbReference type="Pfam" id="PF20102">
    <property type="entry name" value="DUF6492"/>
    <property type="match status" value="1"/>
</dbReference>
<proteinExistence type="predicted"/>